<dbReference type="CDD" id="cd10017">
    <property type="entry name" value="B3_DNA"/>
    <property type="match status" value="3"/>
</dbReference>
<feature type="domain" description="TF-B3" evidence="7">
    <location>
        <begin position="236"/>
        <end position="332"/>
    </location>
</feature>
<dbReference type="Gene3D" id="2.40.330.10">
    <property type="entry name" value="DNA-binding pseudobarrel domain"/>
    <property type="match status" value="3"/>
</dbReference>
<organism evidence="8 9">
    <name type="scientific">Oldenlandia corymbosa var. corymbosa</name>
    <dbReference type="NCBI Taxonomy" id="529605"/>
    <lineage>
        <taxon>Eukaryota</taxon>
        <taxon>Viridiplantae</taxon>
        <taxon>Streptophyta</taxon>
        <taxon>Embryophyta</taxon>
        <taxon>Tracheophyta</taxon>
        <taxon>Spermatophyta</taxon>
        <taxon>Magnoliopsida</taxon>
        <taxon>eudicotyledons</taxon>
        <taxon>Gunneridae</taxon>
        <taxon>Pentapetalae</taxon>
        <taxon>asterids</taxon>
        <taxon>lamiids</taxon>
        <taxon>Gentianales</taxon>
        <taxon>Rubiaceae</taxon>
        <taxon>Rubioideae</taxon>
        <taxon>Spermacoceae</taxon>
        <taxon>Hedyotis-Oldenlandia complex</taxon>
        <taxon>Oldenlandia</taxon>
    </lineage>
</organism>
<reference evidence="8" key="1">
    <citation type="submission" date="2023-03" db="EMBL/GenBank/DDBJ databases">
        <authorList>
            <person name="Julca I."/>
        </authorList>
    </citation>
    <scope>NUCLEOTIDE SEQUENCE</scope>
</reference>
<feature type="region of interest" description="Disordered" evidence="6">
    <location>
        <begin position="532"/>
        <end position="556"/>
    </location>
</feature>
<dbReference type="Pfam" id="PF02362">
    <property type="entry name" value="B3"/>
    <property type="match status" value="3"/>
</dbReference>
<keyword evidence="3" id="KW-0238">DNA-binding</keyword>
<sequence>MWDEKGPQFLVGFDPSSNSDALKVPSKFRKHVDGTISGTAFLSGPSGNTWHANMVQQDGELLLQDGWADFVADHNLARGDSLLFRYNGDLHFTVQIFDESCCEKESALDSVCTQSPSESECYPTMKRERENSALLDNIVEGIPKRARSFTVHPDCEPENLNLAIVVADKYGRGQDDVSCSSERSEDEVACTLNNFVTVAVPSTGSSGGTKFNEDLLLTAPEAERVARSFTSSLPNFTKVMKRFNISGSYTLNVPYQFATAHLPKCKVKVVLHNLNGESWTINSVPTIRVQTSHTFCGGWLGFVRDNNINEGDFCIFELVKKCELRVYIIRVKRDGMDDYREKEVQFEKSWAKLKKISRRKARKISATSHNISLHLFKKVDPNRVNCIKSSQSRDHELVTSGRTSPGSLSSHAKGCISMKSAPEEKLAAELFHSHFPHFVKIMKKFNVSGSYTLNIPYQFAMDNLPSCRTEIVLRNLKGKCWTVNSIPTVKVRTLHTFCGGWMSFVRDNYIQMGDICIFEMIDKNEMRVHISRSGEKGLDSPKEIASSKAVGSLTSK</sequence>
<dbReference type="GO" id="GO:0003677">
    <property type="term" value="F:DNA binding"/>
    <property type="evidence" value="ECO:0007669"/>
    <property type="project" value="UniProtKB-KW"/>
</dbReference>
<keyword evidence="2" id="KW-0805">Transcription regulation</keyword>
<dbReference type="SMART" id="SM01019">
    <property type="entry name" value="B3"/>
    <property type="match status" value="3"/>
</dbReference>
<gene>
    <name evidence="8" type="ORF">OLC1_LOCUS22873</name>
</gene>
<dbReference type="EMBL" id="OX459125">
    <property type="protein sequence ID" value="CAI9116623.1"/>
    <property type="molecule type" value="Genomic_DNA"/>
</dbReference>
<dbReference type="InterPro" id="IPR044837">
    <property type="entry name" value="REM16-like"/>
</dbReference>
<proteinExistence type="predicted"/>
<dbReference type="SUPFAM" id="SSF101936">
    <property type="entry name" value="DNA-binding pseudobarrel domain"/>
    <property type="match status" value="3"/>
</dbReference>
<dbReference type="PANTHER" id="PTHR31391:SF106">
    <property type="entry name" value="B3 DOMAIN-CONTAINING PROTEIN OS01G0723500"/>
    <property type="match status" value="1"/>
</dbReference>
<dbReference type="PANTHER" id="PTHR31391">
    <property type="entry name" value="B3 DOMAIN-CONTAINING PROTEIN OS11G0197600-RELATED"/>
    <property type="match status" value="1"/>
</dbReference>
<dbReference type="InterPro" id="IPR003340">
    <property type="entry name" value="B3_DNA-bd"/>
</dbReference>
<evidence type="ECO:0000256" key="5">
    <source>
        <dbReference type="ARBA" id="ARBA00023242"/>
    </source>
</evidence>
<accession>A0AAV1EA84</accession>
<evidence type="ECO:0000259" key="7">
    <source>
        <dbReference type="PROSITE" id="PS50863"/>
    </source>
</evidence>
<keyword evidence="9" id="KW-1185">Reference proteome</keyword>
<feature type="domain" description="TF-B3" evidence="7">
    <location>
        <begin position="7"/>
        <end position="100"/>
    </location>
</feature>
<keyword evidence="5" id="KW-0539">Nucleus</keyword>
<dbReference type="PROSITE" id="PS50863">
    <property type="entry name" value="B3"/>
    <property type="match status" value="3"/>
</dbReference>
<dbReference type="AlphaFoldDB" id="A0AAV1EA84"/>
<feature type="compositionally biased region" description="Basic and acidic residues" evidence="6">
    <location>
        <begin position="532"/>
        <end position="542"/>
    </location>
</feature>
<evidence type="ECO:0000256" key="4">
    <source>
        <dbReference type="ARBA" id="ARBA00023163"/>
    </source>
</evidence>
<dbReference type="InterPro" id="IPR015300">
    <property type="entry name" value="DNA-bd_pseudobarrel_sf"/>
</dbReference>
<dbReference type="GO" id="GO:0005634">
    <property type="term" value="C:nucleus"/>
    <property type="evidence" value="ECO:0007669"/>
    <property type="project" value="UniProtKB-SubCell"/>
</dbReference>
<evidence type="ECO:0000256" key="3">
    <source>
        <dbReference type="ARBA" id="ARBA00023125"/>
    </source>
</evidence>
<dbReference type="Proteomes" id="UP001161247">
    <property type="component" value="Chromosome 8"/>
</dbReference>
<evidence type="ECO:0000313" key="9">
    <source>
        <dbReference type="Proteomes" id="UP001161247"/>
    </source>
</evidence>
<feature type="domain" description="TF-B3" evidence="7">
    <location>
        <begin position="438"/>
        <end position="534"/>
    </location>
</feature>
<name>A0AAV1EA84_OLDCO</name>
<comment type="subcellular location">
    <subcellularLocation>
        <location evidence="1">Nucleus</location>
    </subcellularLocation>
</comment>
<protein>
    <submittedName>
        <fullName evidence="8">OLC1v1017818C1</fullName>
    </submittedName>
</protein>
<evidence type="ECO:0000256" key="6">
    <source>
        <dbReference type="SAM" id="MobiDB-lite"/>
    </source>
</evidence>
<evidence type="ECO:0000256" key="2">
    <source>
        <dbReference type="ARBA" id="ARBA00023015"/>
    </source>
</evidence>
<keyword evidence="4" id="KW-0804">Transcription</keyword>
<evidence type="ECO:0000256" key="1">
    <source>
        <dbReference type="ARBA" id="ARBA00004123"/>
    </source>
</evidence>
<evidence type="ECO:0000313" key="8">
    <source>
        <dbReference type="EMBL" id="CAI9116623.1"/>
    </source>
</evidence>